<sequence>MAKVKRNKPRNPVAVLPIMRKGGVHEKSRSAERQQGKQKLKQLVSKVEAGLSGLDCVWCMAF</sequence>
<feature type="region of interest" description="Disordered" evidence="1">
    <location>
        <begin position="1"/>
        <end position="37"/>
    </location>
</feature>
<name>A0A317CFZ4_9GAMM</name>
<protein>
    <submittedName>
        <fullName evidence="2">Uncharacterized protein</fullName>
    </submittedName>
</protein>
<proteinExistence type="predicted"/>
<dbReference type="OrthoDB" id="6198916at2"/>
<feature type="compositionally biased region" description="Basic and acidic residues" evidence="1">
    <location>
        <begin position="23"/>
        <end position="35"/>
    </location>
</feature>
<accession>A0A317CFZ4</accession>
<organism evidence="2 3">
    <name type="scientific">Leucothrix arctica</name>
    <dbReference type="NCBI Taxonomy" id="1481894"/>
    <lineage>
        <taxon>Bacteria</taxon>
        <taxon>Pseudomonadati</taxon>
        <taxon>Pseudomonadota</taxon>
        <taxon>Gammaproteobacteria</taxon>
        <taxon>Thiotrichales</taxon>
        <taxon>Thiotrichaceae</taxon>
        <taxon>Leucothrix</taxon>
    </lineage>
</organism>
<gene>
    <name evidence="2" type="ORF">DKT75_10135</name>
</gene>
<dbReference type="EMBL" id="QGKL01000029">
    <property type="protein sequence ID" value="PWQ96333.1"/>
    <property type="molecule type" value="Genomic_DNA"/>
</dbReference>
<dbReference type="Proteomes" id="UP000245506">
    <property type="component" value="Unassembled WGS sequence"/>
</dbReference>
<evidence type="ECO:0000313" key="2">
    <source>
        <dbReference type="EMBL" id="PWQ96333.1"/>
    </source>
</evidence>
<comment type="caution">
    <text evidence="2">The sequence shown here is derived from an EMBL/GenBank/DDBJ whole genome shotgun (WGS) entry which is preliminary data.</text>
</comment>
<evidence type="ECO:0000313" key="3">
    <source>
        <dbReference type="Proteomes" id="UP000245506"/>
    </source>
</evidence>
<dbReference type="RefSeq" id="WP_109823305.1">
    <property type="nucleotide sequence ID" value="NZ_QGKL01000029.1"/>
</dbReference>
<evidence type="ECO:0000256" key="1">
    <source>
        <dbReference type="SAM" id="MobiDB-lite"/>
    </source>
</evidence>
<keyword evidence="3" id="KW-1185">Reference proteome</keyword>
<dbReference type="AlphaFoldDB" id="A0A317CFZ4"/>
<reference evidence="2 3" key="1">
    <citation type="submission" date="2018-05" db="EMBL/GenBank/DDBJ databases">
        <title>Leucothrix arctica sp. nov., isolated from Arctic seawater.</title>
        <authorList>
            <person name="Choi A."/>
            <person name="Baek K."/>
        </authorList>
    </citation>
    <scope>NUCLEOTIDE SEQUENCE [LARGE SCALE GENOMIC DNA]</scope>
    <source>
        <strain evidence="2 3">IMCC9719</strain>
    </source>
</reference>